<dbReference type="GO" id="GO:0005789">
    <property type="term" value="C:endoplasmic reticulum membrane"/>
    <property type="evidence" value="ECO:0007669"/>
    <property type="project" value="UniProtKB-SubCell"/>
</dbReference>
<evidence type="ECO:0000256" key="6">
    <source>
        <dbReference type="ARBA" id="ARBA00023136"/>
    </source>
</evidence>
<feature type="transmembrane region" description="Helical" evidence="7">
    <location>
        <begin position="142"/>
        <end position="163"/>
    </location>
</feature>
<dbReference type="GO" id="GO:0006950">
    <property type="term" value="P:response to stress"/>
    <property type="evidence" value="ECO:0007669"/>
    <property type="project" value="UniProtKB-ARBA"/>
</dbReference>
<comment type="similarity">
    <text evidence="2 7">Belongs to the derlin family.</text>
</comment>
<comment type="caution">
    <text evidence="9">The sequence shown here is derived from an EMBL/GenBank/DDBJ whole genome shotgun (WGS) entry which is preliminary data.</text>
</comment>
<keyword evidence="5 7" id="KW-1133">Transmembrane helix</keyword>
<dbReference type="RefSeq" id="XP_060420353.1">
    <property type="nucleotide sequence ID" value="XM_060556558.1"/>
</dbReference>
<dbReference type="InterPro" id="IPR007599">
    <property type="entry name" value="DER1"/>
</dbReference>
<feature type="region of interest" description="Disordered" evidence="8">
    <location>
        <begin position="226"/>
        <end position="266"/>
    </location>
</feature>
<gene>
    <name evidence="9" type="ORF">LY79DRAFT_536034</name>
</gene>
<feature type="compositionally biased region" description="Low complexity" evidence="8">
    <location>
        <begin position="235"/>
        <end position="245"/>
    </location>
</feature>
<dbReference type="GeneID" id="85440798"/>
<dbReference type="PANTHER" id="PTHR11009">
    <property type="entry name" value="DER1-LIKE PROTEIN, DERLIN"/>
    <property type="match status" value="1"/>
</dbReference>
<evidence type="ECO:0000256" key="1">
    <source>
        <dbReference type="ARBA" id="ARBA00004477"/>
    </source>
</evidence>
<evidence type="ECO:0000256" key="8">
    <source>
        <dbReference type="SAM" id="MobiDB-lite"/>
    </source>
</evidence>
<evidence type="ECO:0000313" key="10">
    <source>
        <dbReference type="Proteomes" id="UP001230504"/>
    </source>
</evidence>
<proteinExistence type="inferred from homology"/>
<evidence type="ECO:0000256" key="3">
    <source>
        <dbReference type="ARBA" id="ARBA00022692"/>
    </source>
</evidence>
<dbReference type="Pfam" id="PF04511">
    <property type="entry name" value="DER1"/>
    <property type="match status" value="1"/>
</dbReference>
<dbReference type="InterPro" id="IPR035952">
    <property type="entry name" value="Rhomboid-like_sf"/>
</dbReference>
<evidence type="ECO:0000256" key="5">
    <source>
        <dbReference type="ARBA" id="ARBA00022989"/>
    </source>
</evidence>
<evidence type="ECO:0000256" key="4">
    <source>
        <dbReference type="ARBA" id="ARBA00022824"/>
    </source>
</evidence>
<comment type="function">
    <text evidence="7">May be involved in the degradation of misfolded endoplasmic reticulum (ER) luminal proteins.</text>
</comment>
<feature type="transmembrane region" description="Helical" evidence="7">
    <location>
        <begin position="20"/>
        <end position="42"/>
    </location>
</feature>
<name>A0AAD8VAZ2_9PEZI</name>
<dbReference type="SUPFAM" id="SSF144091">
    <property type="entry name" value="Rhomboid-like"/>
    <property type="match status" value="1"/>
</dbReference>
<dbReference type="Proteomes" id="UP001230504">
    <property type="component" value="Unassembled WGS sequence"/>
</dbReference>
<evidence type="ECO:0000313" key="9">
    <source>
        <dbReference type="EMBL" id="KAK1599764.1"/>
    </source>
</evidence>
<feature type="transmembrane region" description="Helical" evidence="7">
    <location>
        <begin position="169"/>
        <end position="187"/>
    </location>
</feature>
<feature type="transmembrane region" description="Helical" evidence="7">
    <location>
        <begin position="97"/>
        <end position="130"/>
    </location>
</feature>
<accession>A0AAD8VAZ2</accession>
<comment type="subcellular location">
    <subcellularLocation>
        <location evidence="1 7">Endoplasmic reticulum membrane</location>
        <topology evidence="1 7">Multi-pass membrane protein</topology>
    </subcellularLocation>
</comment>
<evidence type="ECO:0000256" key="2">
    <source>
        <dbReference type="ARBA" id="ARBA00008917"/>
    </source>
</evidence>
<keyword evidence="3 7" id="KW-0812">Transmembrane</keyword>
<evidence type="ECO:0000256" key="7">
    <source>
        <dbReference type="RuleBase" id="RU363059"/>
    </source>
</evidence>
<dbReference type="EMBL" id="JAHLJV010000002">
    <property type="protein sequence ID" value="KAK1599764.1"/>
    <property type="molecule type" value="Genomic_DNA"/>
</dbReference>
<reference evidence="9" key="1">
    <citation type="submission" date="2021-06" db="EMBL/GenBank/DDBJ databases">
        <title>Comparative genomics, transcriptomics and evolutionary studies reveal genomic signatures of adaptation to plant cell wall in hemibiotrophic fungi.</title>
        <authorList>
            <consortium name="DOE Joint Genome Institute"/>
            <person name="Baroncelli R."/>
            <person name="Diaz J.F."/>
            <person name="Benocci T."/>
            <person name="Peng M."/>
            <person name="Battaglia E."/>
            <person name="Haridas S."/>
            <person name="Andreopoulos W."/>
            <person name="Labutti K."/>
            <person name="Pangilinan J."/>
            <person name="Floch G.L."/>
            <person name="Makela M.R."/>
            <person name="Henrissat B."/>
            <person name="Grigoriev I.V."/>
            <person name="Crouch J.A."/>
            <person name="De Vries R.P."/>
            <person name="Sukno S.A."/>
            <person name="Thon M.R."/>
        </authorList>
    </citation>
    <scope>NUCLEOTIDE SEQUENCE</scope>
    <source>
        <strain evidence="9">CBS 125086</strain>
    </source>
</reference>
<keyword evidence="6 7" id="KW-0472">Membrane</keyword>
<organism evidence="9 10">
    <name type="scientific">Colletotrichum navitas</name>
    <dbReference type="NCBI Taxonomy" id="681940"/>
    <lineage>
        <taxon>Eukaryota</taxon>
        <taxon>Fungi</taxon>
        <taxon>Dikarya</taxon>
        <taxon>Ascomycota</taxon>
        <taxon>Pezizomycotina</taxon>
        <taxon>Sordariomycetes</taxon>
        <taxon>Hypocreomycetidae</taxon>
        <taxon>Glomerellales</taxon>
        <taxon>Glomerellaceae</taxon>
        <taxon>Colletotrichum</taxon>
        <taxon>Colletotrichum graminicola species complex</taxon>
    </lineage>
</organism>
<protein>
    <recommendedName>
        <fullName evidence="7">Derlin</fullName>
    </recommendedName>
</protein>
<keyword evidence="10" id="KW-1185">Reference proteome</keyword>
<sequence>MSSEIMDAYWQAPPLARTVATAAFITSLSVFMGIVSGYWFYFAPDLLFKIPPQIWRLGTNFLITGPKLSLLFDPYLLYTYLSALEVGNSRFSRREDLIWYLMFVCTVITALCTYVMGGGCFLPALIIALCRTVTQDQRGVKSNFYFITIPAQLSPFCIMLMSLLDPSGAGYYTFIIQLQGFIAAHLYDFLSRVWPEFSGGRNLIPTPAFLSRLVQTPRFNQRGYGTAVRGGGGASAQTSGSSTGVSRGGGVLPDSWRTRGPGQRLG</sequence>
<keyword evidence="4 7" id="KW-0256">Endoplasmic reticulum</keyword>
<dbReference type="AlphaFoldDB" id="A0AAD8VAZ2"/>